<name>A0AAV7ZRX8_9EUKA</name>
<evidence type="ECO:0000313" key="3">
    <source>
        <dbReference type="EMBL" id="KAJ3443118.1"/>
    </source>
</evidence>
<dbReference type="Proteomes" id="UP001146793">
    <property type="component" value="Unassembled WGS sequence"/>
</dbReference>
<dbReference type="PANTHER" id="PTHR34512:SF30">
    <property type="entry name" value="OUTER MEMBRANE PROTEIN ASSEMBLY FACTOR BAMB"/>
    <property type="match status" value="1"/>
</dbReference>
<proteinExistence type="predicted"/>
<dbReference type="Pfam" id="PF13360">
    <property type="entry name" value="PQQ_2"/>
    <property type="match status" value="1"/>
</dbReference>
<comment type="caution">
    <text evidence="3">The sequence shown here is derived from an EMBL/GenBank/DDBJ whole genome shotgun (WGS) entry which is preliminary data.</text>
</comment>
<gene>
    <name evidence="3" type="ORF">M0812_08949</name>
</gene>
<feature type="chain" id="PRO_5043709322" evidence="1">
    <location>
        <begin position="21"/>
        <end position="482"/>
    </location>
</feature>
<keyword evidence="1" id="KW-0732">Signal</keyword>
<feature type="domain" description="Pyrrolo-quinoline quinone repeat" evidence="2">
    <location>
        <begin position="164"/>
        <end position="308"/>
    </location>
</feature>
<dbReference type="InterPro" id="IPR015943">
    <property type="entry name" value="WD40/YVTN_repeat-like_dom_sf"/>
</dbReference>
<dbReference type="SMART" id="SM00564">
    <property type="entry name" value="PQQ"/>
    <property type="match status" value="4"/>
</dbReference>
<organism evidence="3 4">
    <name type="scientific">Anaeramoeba flamelloides</name>
    <dbReference type="NCBI Taxonomy" id="1746091"/>
    <lineage>
        <taxon>Eukaryota</taxon>
        <taxon>Metamonada</taxon>
        <taxon>Anaeramoebidae</taxon>
        <taxon>Anaeramoeba</taxon>
    </lineage>
</organism>
<reference evidence="3" key="1">
    <citation type="submission" date="2022-08" db="EMBL/GenBank/DDBJ databases">
        <title>Novel sulphate-reducing endosymbionts in the free-living metamonad Anaeramoeba.</title>
        <authorList>
            <person name="Jerlstrom-Hultqvist J."/>
            <person name="Cepicka I."/>
            <person name="Gallot-Lavallee L."/>
            <person name="Salas-Leiva D."/>
            <person name="Curtis B.A."/>
            <person name="Zahonova K."/>
            <person name="Pipaliya S."/>
            <person name="Dacks J."/>
            <person name="Roger A.J."/>
        </authorList>
    </citation>
    <scope>NUCLEOTIDE SEQUENCE</scope>
    <source>
        <strain evidence="3">Busselton2</strain>
    </source>
</reference>
<dbReference type="AlphaFoldDB" id="A0AAV7ZRX8"/>
<feature type="signal peptide" evidence="1">
    <location>
        <begin position="1"/>
        <end position="20"/>
    </location>
</feature>
<evidence type="ECO:0000259" key="2">
    <source>
        <dbReference type="Pfam" id="PF13360"/>
    </source>
</evidence>
<dbReference type="InterPro" id="IPR011047">
    <property type="entry name" value="Quinoprotein_ADH-like_sf"/>
</dbReference>
<dbReference type="InterPro" id="IPR018391">
    <property type="entry name" value="PQQ_b-propeller_rpt"/>
</dbReference>
<dbReference type="PANTHER" id="PTHR34512">
    <property type="entry name" value="CELL SURFACE PROTEIN"/>
    <property type="match status" value="1"/>
</dbReference>
<evidence type="ECO:0000313" key="4">
    <source>
        <dbReference type="Proteomes" id="UP001146793"/>
    </source>
</evidence>
<evidence type="ECO:0000256" key="1">
    <source>
        <dbReference type="SAM" id="SignalP"/>
    </source>
</evidence>
<sequence>MKKTKIVLLLVFLILNFSKCGEWSQEDQNAQNLRYVELDSLHIAKIREKFLLQSKSQESQILNYNDQNQFYSVSSYNFQNGSGTFVRMEFNSFYPFNEEKEIMMEYSSESTDTGGFLMTSVACSFQIDPPICVVNDPHSMNNYPDATISPIIGLQLSKDQQPSRVLWRLDTKTKYDQDYPMYAKVHRNKVFLSTHQDNFYVLDLITGRVLWEIKGGEKDLWQKSTKQPVVSNSGEIVIFFHSEFNYDSQMYAYEVETGKKLWNNSFGGFKFPGGAPVISRDDSTVYFLDADAIIRAIDTKTGKLKWKHRFELFVPFFPHGFTPILDQLGQNIFLILQNDSSVDRVQTVVCLSTEGDQTPQIKWEKRLSLPECDCEPPWLGSYSLFSELNKMILTKNNILIAPRWSVCESWKQNGDVDCVFQKTSLLFIDAQTGKDRNTLTIQQGKRELAPLIDCRLKYNSNSSANELICISDDSTIYRFTEE</sequence>
<accession>A0AAV7ZRX8</accession>
<dbReference type="InterPro" id="IPR002372">
    <property type="entry name" value="PQQ_rpt_dom"/>
</dbReference>
<dbReference type="SUPFAM" id="SSF50998">
    <property type="entry name" value="Quinoprotein alcohol dehydrogenase-like"/>
    <property type="match status" value="1"/>
</dbReference>
<dbReference type="Gene3D" id="2.130.10.10">
    <property type="entry name" value="YVTN repeat-like/Quinoprotein amine dehydrogenase"/>
    <property type="match status" value="1"/>
</dbReference>
<protein>
    <submittedName>
        <fullName evidence="3">Quinoprotein alcohol dehydrogenase (Cytochrome c)</fullName>
    </submittedName>
</protein>
<dbReference type="EMBL" id="JANTQA010000023">
    <property type="protein sequence ID" value="KAJ3443118.1"/>
    <property type="molecule type" value="Genomic_DNA"/>
</dbReference>